<dbReference type="Proteomes" id="UP000481033">
    <property type="component" value="Unassembled WGS sequence"/>
</dbReference>
<dbReference type="PANTHER" id="PTHR46401:SF2">
    <property type="entry name" value="GLYCOSYLTRANSFERASE WBBK-RELATED"/>
    <property type="match status" value="1"/>
</dbReference>
<dbReference type="GO" id="GO:0016757">
    <property type="term" value="F:glycosyltransferase activity"/>
    <property type="evidence" value="ECO:0007669"/>
    <property type="project" value="InterPro"/>
</dbReference>
<dbReference type="AlphaFoldDB" id="A0A6M0RIW5"/>
<feature type="domain" description="Glycosyl transferase family 1" evidence="2">
    <location>
        <begin position="181"/>
        <end position="279"/>
    </location>
</feature>
<comment type="caution">
    <text evidence="3">The sequence shown here is derived from an EMBL/GenBank/DDBJ whole genome shotgun (WGS) entry which is preliminary data.</text>
</comment>
<dbReference type="SUPFAM" id="SSF53756">
    <property type="entry name" value="UDP-Glycosyltransferase/glycogen phosphorylase"/>
    <property type="match status" value="1"/>
</dbReference>
<dbReference type="Pfam" id="PF00534">
    <property type="entry name" value="Glycos_transf_1"/>
    <property type="match status" value="1"/>
</dbReference>
<proteinExistence type="predicted"/>
<name>A0A6M0RIW5_9CYAN</name>
<evidence type="ECO:0000259" key="2">
    <source>
        <dbReference type="Pfam" id="PF00534"/>
    </source>
</evidence>
<dbReference type="GO" id="GO:0009103">
    <property type="term" value="P:lipopolysaccharide biosynthetic process"/>
    <property type="evidence" value="ECO:0007669"/>
    <property type="project" value="TreeGrafter"/>
</dbReference>
<keyword evidence="1 3" id="KW-0808">Transferase</keyword>
<evidence type="ECO:0000313" key="3">
    <source>
        <dbReference type="EMBL" id="NEZ56155.1"/>
    </source>
</evidence>
<organism evidence="3 4">
    <name type="scientific">Adonisia turfae CCMR0081</name>
    <dbReference type="NCBI Taxonomy" id="2292702"/>
    <lineage>
        <taxon>Bacteria</taxon>
        <taxon>Bacillati</taxon>
        <taxon>Cyanobacteriota</taxon>
        <taxon>Adonisia</taxon>
        <taxon>Adonisia turfae</taxon>
    </lineage>
</organism>
<dbReference type="InterPro" id="IPR001296">
    <property type="entry name" value="Glyco_trans_1"/>
</dbReference>
<dbReference type="CDD" id="cd03801">
    <property type="entry name" value="GT4_PimA-like"/>
    <property type="match status" value="1"/>
</dbReference>
<evidence type="ECO:0000313" key="4">
    <source>
        <dbReference type="Proteomes" id="UP000481033"/>
    </source>
</evidence>
<dbReference type="PANTHER" id="PTHR46401">
    <property type="entry name" value="GLYCOSYLTRANSFERASE WBBK-RELATED"/>
    <property type="match status" value="1"/>
</dbReference>
<dbReference type="Gene3D" id="3.40.50.2000">
    <property type="entry name" value="Glycogen Phosphorylase B"/>
    <property type="match status" value="2"/>
</dbReference>
<dbReference type="RefSeq" id="WP_163698111.1">
    <property type="nucleotide sequence ID" value="NZ_QXHD01000004.1"/>
</dbReference>
<gene>
    <name evidence="3" type="ORF">DXZ20_10805</name>
</gene>
<protein>
    <submittedName>
        <fullName evidence="3">Glycosyltransferase</fullName>
    </submittedName>
</protein>
<sequence>MNIGYLHVGPQEHGLHRYGRLIAEEAKTRPNDSVIETSAALDKAWWQNLLTLHQAAQKLADADIVHFQYNKTIWGKTLSVLNLFIFALSCKAVLVVTLHDVYWEQVPFQWSKPVFYFKAMYGPKALAIRFLIHRMGKVFVCTQQEFDRLVSVSNLQTKAKEKIKIIPHFVETRDIQINPEEVRQSLDLKNKRIITLLGWIHPRKGHRLVVETLPELPSDVMVVFAGQNSEGSGGEQFLQELTQLAETLKVADRLKITGYLSEKELEEYLMVTDVAVCPFMKCSASGSLSTWISISHPKVAAYKLPQIEGYNSISPGSIHTFEPYTARSLAMLLSNLLSQPKESNNTAIDHLRSQLQIRTIVEDHTQHYAQVIHRSNSFNSKCNSSKQSFQNL</sequence>
<keyword evidence="4" id="KW-1185">Reference proteome</keyword>
<accession>A0A6M0RIW5</accession>
<evidence type="ECO:0000256" key="1">
    <source>
        <dbReference type="ARBA" id="ARBA00022679"/>
    </source>
</evidence>
<dbReference type="EMBL" id="QXHD01000004">
    <property type="protein sequence ID" value="NEZ56155.1"/>
    <property type="molecule type" value="Genomic_DNA"/>
</dbReference>
<reference evidence="3 4" key="1">
    <citation type="journal article" date="2020" name="Microb. Ecol.">
        <title>Ecogenomics of the Marine Benthic Filamentous Cyanobacterium Adonisia.</title>
        <authorList>
            <person name="Walter J.M."/>
            <person name="Coutinho F.H."/>
            <person name="Leomil L."/>
            <person name="Hargreaves P.I."/>
            <person name="Campeao M.E."/>
            <person name="Vieira V.V."/>
            <person name="Silva B.S."/>
            <person name="Fistarol G.O."/>
            <person name="Salomon P.S."/>
            <person name="Sawabe T."/>
            <person name="Mino S."/>
            <person name="Hosokawa M."/>
            <person name="Miyashita H."/>
            <person name="Maruyama F."/>
            <person name="van Verk M.C."/>
            <person name="Dutilh B.E."/>
            <person name="Thompson C.C."/>
            <person name="Thompson F.L."/>
        </authorList>
    </citation>
    <scope>NUCLEOTIDE SEQUENCE [LARGE SCALE GENOMIC DNA]</scope>
    <source>
        <strain evidence="3 4">CCMR0081</strain>
    </source>
</reference>